<evidence type="ECO:0000256" key="5">
    <source>
        <dbReference type="ARBA" id="ARBA00023134"/>
    </source>
</evidence>
<keyword evidence="2" id="KW-0519">Myristate</keyword>
<evidence type="ECO:0000256" key="2">
    <source>
        <dbReference type="ARBA" id="ARBA00022707"/>
    </source>
</evidence>
<dbReference type="SUPFAM" id="SSF52540">
    <property type="entry name" value="P-loop containing nucleoside triphosphate hydrolases"/>
    <property type="match status" value="1"/>
</dbReference>
<dbReference type="PANTHER" id="PTHR45909:SF1">
    <property type="entry name" value="ADP-RIBOSYLATION FACTOR-RELATED PROTEIN 1"/>
    <property type="match status" value="1"/>
</dbReference>
<dbReference type="InterPro" id="IPR006689">
    <property type="entry name" value="Small_GTPase_ARF/SAR"/>
</dbReference>
<keyword evidence="8" id="KW-1185">Reference proteome</keyword>
<dbReference type="InterPro" id="IPR005225">
    <property type="entry name" value="Small_GTP-bd"/>
</dbReference>
<sequence>MFSLLYGLWKYIFSKAEFHVLILGIDKAGKTTLLEKLKTLYSDVEGLPPDRIVPTVGLNIGRVEVHKSKLIFWDLGGQLGLRTIWEKYYEEAHAVLYVVDAATQSRFDDAKSALEKVLRHPDLQGAPMLIFANKQDLPGAVIAEELDKYLDLKELNDRPSLVQAISAYDGSGIQEGVLWLVEAMKHTKRTQELNRRADAAVTL</sequence>
<dbReference type="PANTHER" id="PTHR45909">
    <property type="entry name" value="ADP-RIBOSYLATION FACTOR-RELATED PROTEIN 1"/>
    <property type="match status" value="1"/>
</dbReference>
<keyword evidence="5 6" id="KW-0342">GTP-binding</keyword>
<evidence type="ECO:0000256" key="6">
    <source>
        <dbReference type="RuleBase" id="RU003925"/>
    </source>
</evidence>
<dbReference type="PRINTS" id="PR00328">
    <property type="entry name" value="SAR1GTPBP"/>
</dbReference>
<evidence type="ECO:0008006" key="9">
    <source>
        <dbReference type="Google" id="ProtNLM"/>
    </source>
</evidence>
<dbReference type="SMART" id="SM00175">
    <property type="entry name" value="RAB"/>
    <property type="match status" value="1"/>
</dbReference>
<dbReference type="PROSITE" id="PS51417">
    <property type="entry name" value="ARF"/>
    <property type="match status" value="1"/>
</dbReference>
<protein>
    <recommendedName>
        <fullName evidence="9">ADP-ribosylation factor-related protein 1</fullName>
    </recommendedName>
</protein>
<evidence type="ECO:0000313" key="7">
    <source>
        <dbReference type="EMBL" id="CAK9229708.1"/>
    </source>
</evidence>
<proteinExistence type="inferred from homology"/>
<name>A0ABP0UTJ0_9BRYO</name>
<dbReference type="EMBL" id="OZ019898">
    <property type="protein sequence ID" value="CAK9229708.1"/>
    <property type="molecule type" value="Genomic_DNA"/>
</dbReference>
<dbReference type="SMART" id="SM00177">
    <property type="entry name" value="ARF"/>
    <property type="match status" value="1"/>
</dbReference>
<dbReference type="SMART" id="SM00178">
    <property type="entry name" value="SAR"/>
    <property type="match status" value="1"/>
</dbReference>
<accession>A0ABP0UTJ0</accession>
<dbReference type="PROSITE" id="PS51419">
    <property type="entry name" value="RAB"/>
    <property type="match status" value="1"/>
</dbReference>
<evidence type="ECO:0000256" key="1">
    <source>
        <dbReference type="ARBA" id="ARBA00010290"/>
    </source>
</evidence>
<gene>
    <name evidence="7" type="ORF">CSSPTR1EN2_LOCUS19868</name>
</gene>
<organism evidence="7 8">
    <name type="scientific">Sphagnum troendelagicum</name>
    <dbReference type="NCBI Taxonomy" id="128251"/>
    <lineage>
        <taxon>Eukaryota</taxon>
        <taxon>Viridiplantae</taxon>
        <taxon>Streptophyta</taxon>
        <taxon>Embryophyta</taxon>
        <taxon>Bryophyta</taxon>
        <taxon>Sphagnophytina</taxon>
        <taxon>Sphagnopsida</taxon>
        <taxon>Sphagnales</taxon>
        <taxon>Sphagnaceae</taxon>
        <taxon>Sphagnum</taxon>
    </lineage>
</organism>
<dbReference type="InterPro" id="IPR024156">
    <property type="entry name" value="Small_GTPase_ARF"/>
</dbReference>
<dbReference type="CDD" id="cd04160">
    <property type="entry name" value="Arfrp1"/>
    <property type="match status" value="1"/>
</dbReference>
<evidence type="ECO:0000256" key="3">
    <source>
        <dbReference type="ARBA" id="ARBA00022741"/>
    </source>
</evidence>
<dbReference type="InterPro" id="IPR027417">
    <property type="entry name" value="P-loop_NTPase"/>
</dbReference>
<evidence type="ECO:0000256" key="4">
    <source>
        <dbReference type="ARBA" id="ARBA00022892"/>
    </source>
</evidence>
<evidence type="ECO:0000313" key="8">
    <source>
        <dbReference type="Proteomes" id="UP001497512"/>
    </source>
</evidence>
<reference evidence="7" key="1">
    <citation type="submission" date="2024-02" db="EMBL/GenBank/DDBJ databases">
        <authorList>
            <consortium name="ELIXIR-Norway"/>
            <consortium name="Elixir Norway"/>
        </authorList>
    </citation>
    <scope>NUCLEOTIDE SEQUENCE</scope>
</reference>
<comment type="similarity">
    <text evidence="1 6">Belongs to the small GTPase superfamily. Arf family.</text>
</comment>
<dbReference type="Pfam" id="PF00025">
    <property type="entry name" value="Arf"/>
    <property type="match status" value="1"/>
</dbReference>
<keyword evidence="4" id="KW-0931">ER-Golgi transport</keyword>
<keyword evidence="4" id="KW-0813">Transport</keyword>
<dbReference type="Gene3D" id="3.40.50.300">
    <property type="entry name" value="P-loop containing nucleotide triphosphate hydrolases"/>
    <property type="match status" value="1"/>
</dbReference>
<keyword evidence="3 6" id="KW-0547">Nucleotide-binding</keyword>
<dbReference type="Proteomes" id="UP001497512">
    <property type="component" value="Chromosome 6"/>
</dbReference>
<keyword evidence="2" id="KW-0449">Lipoprotein</keyword>
<dbReference type="NCBIfam" id="TIGR00231">
    <property type="entry name" value="small_GTP"/>
    <property type="match status" value="1"/>
</dbReference>